<protein>
    <recommendedName>
        <fullName evidence="4">Glycosyltransferase</fullName>
        <ecNumber evidence="4">2.4.1.-</ecNumber>
    </recommendedName>
</protein>
<dbReference type="CDD" id="cd03784">
    <property type="entry name" value="GT1_Gtf-like"/>
    <property type="match status" value="1"/>
</dbReference>
<sequence>MASPHILVFPFMAKGHTFPMLQLARLLLRHGANVTLITTPGNRPFISSCLSDTIISVIDIPFPQDVQSIPPGVESTDKLPDISLWPDLVAATKLMQPHFEQVLESLPRISFMITDCFLGWTLDSANKYYIPRVACYPMGTFQLCLAHLVSDGCFVAGEEGIKLVDFPWIKMKREDFEPIFIDPESVKGTKAYEITIEQIRANSKSHGTVVNTFYELESVFNDFWNSKIGPRAWCVGPLSMAEPQKIKSANYQTPWWISWLDQMREAGKPVLYVAFGTQVEISQAQFREIQIGLEKSGVNFLWLVRKNELDDGFEERVKSRGTVVKEWVDQREILEHETVRGFLCHCGWSSVMESICAKVPILAWPMMWEQPLNARMVVDVAGVGLRVEGCNGFVESEALAKAAKELMEGSASEEVRKKAEEVGGAAVKAVEEGGSSWKPLDQLINELHTRIHSDNHLTYNNK</sequence>
<evidence type="ECO:0000256" key="1">
    <source>
        <dbReference type="ARBA" id="ARBA00009995"/>
    </source>
</evidence>
<dbReference type="PANTHER" id="PTHR48047">
    <property type="entry name" value="GLYCOSYLTRANSFERASE"/>
    <property type="match status" value="1"/>
</dbReference>
<dbReference type="PANTHER" id="PTHR48047:SF51">
    <property type="entry name" value="GLYCOSYLTRANSFERASE"/>
    <property type="match status" value="1"/>
</dbReference>
<keyword evidence="3" id="KW-0328">Glycosyltransferase</keyword>
<dbReference type="SUPFAM" id="SSF53756">
    <property type="entry name" value="UDP-Glycosyltransferase/glycogen phosphorylase"/>
    <property type="match status" value="1"/>
</dbReference>
<evidence type="ECO:0000313" key="5">
    <source>
        <dbReference type="EMBL" id="KAL0368676.1"/>
    </source>
</evidence>
<dbReference type="PROSITE" id="PS00375">
    <property type="entry name" value="UDPGT"/>
    <property type="match status" value="1"/>
</dbReference>
<dbReference type="InterPro" id="IPR035595">
    <property type="entry name" value="UDP_glycos_trans_CS"/>
</dbReference>
<dbReference type="EC" id="2.4.1.-" evidence="4"/>
<evidence type="ECO:0000256" key="2">
    <source>
        <dbReference type="ARBA" id="ARBA00022679"/>
    </source>
</evidence>
<name>A0AAW2QL93_9LAMI</name>
<gene>
    <name evidence="5" type="ORF">Scaly_1086500</name>
</gene>
<dbReference type="InterPro" id="IPR002213">
    <property type="entry name" value="UDP_glucos_trans"/>
</dbReference>
<evidence type="ECO:0000256" key="4">
    <source>
        <dbReference type="RuleBase" id="RU362057"/>
    </source>
</evidence>
<dbReference type="EMBL" id="JACGWM010000006">
    <property type="protein sequence ID" value="KAL0368676.1"/>
    <property type="molecule type" value="Genomic_DNA"/>
</dbReference>
<accession>A0AAW2QL93</accession>
<reference evidence="5" key="1">
    <citation type="submission" date="2020-06" db="EMBL/GenBank/DDBJ databases">
        <authorList>
            <person name="Li T."/>
            <person name="Hu X."/>
            <person name="Zhang T."/>
            <person name="Song X."/>
            <person name="Zhang H."/>
            <person name="Dai N."/>
            <person name="Sheng W."/>
            <person name="Hou X."/>
            <person name="Wei L."/>
        </authorList>
    </citation>
    <scope>NUCLEOTIDE SEQUENCE</scope>
    <source>
        <strain evidence="5">KEN8</strain>
        <tissue evidence="5">Leaf</tissue>
    </source>
</reference>
<evidence type="ECO:0000256" key="3">
    <source>
        <dbReference type="RuleBase" id="RU003718"/>
    </source>
</evidence>
<organism evidence="5">
    <name type="scientific">Sesamum calycinum</name>
    <dbReference type="NCBI Taxonomy" id="2727403"/>
    <lineage>
        <taxon>Eukaryota</taxon>
        <taxon>Viridiplantae</taxon>
        <taxon>Streptophyta</taxon>
        <taxon>Embryophyta</taxon>
        <taxon>Tracheophyta</taxon>
        <taxon>Spermatophyta</taxon>
        <taxon>Magnoliopsida</taxon>
        <taxon>eudicotyledons</taxon>
        <taxon>Gunneridae</taxon>
        <taxon>Pentapetalae</taxon>
        <taxon>asterids</taxon>
        <taxon>lamiids</taxon>
        <taxon>Lamiales</taxon>
        <taxon>Pedaliaceae</taxon>
        <taxon>Sesamum</taxon>
    </lineage>
</organism>
<keyword evidence="2 3" id="KW-0808">Transferase</keyword>
<dbReference type="Gene3D" id="3.40.50.2000">
    <property type="entry name" value="Glycogen Phosphorylase B"/>
    <property type="match status" value="2"/>
</dbReference>
<dbReference type="GO" id="GO:0035251">
    <property type="term" value="F:UDP-glucosyltransferase activity"/>
    <property type="evidence" value="ECO:0007669"/>
    <property type="project" value="TreeGrafter"/>
</dbReference>
<comment type="caution">
    <text evidence="5">The sequence shown here is derived from an EMBL/GenBank/DDBJ whole genome shotgun (WGS) entry which is preliminary data.</text>
</comment>
<dbReference type="FunFam" id="3.40.50.2000:FF:000107">
    <property type="entry name" value="Glycosyltransferase"/>
    <property type="match status" value="1"/>
</dbReference>
<dbReference type="AlphaFoldDB" id="A0AAW2QL93"/>
<reference evidence="5" key="2">
    <citation type="journal article" date="2024" name="Plant">
        <title>Genomic evolution and insights into agronomic trait innovations of Sesamum species.</title>
        <authorList>
            <person name="Miao H."/>
            <person name="Wang L."/>
            <person name="Qu L."/>
            <person name="Liu H."/>
            <person name="Sun Y."/>
            <person name="Le M."/>
            <person name="Wang Q."/>
            <person name="Wei S."/>
            <person name="Zheng Y."/>
            <person name="Lin W."/>
            <person name="Duan Y."/>
            <person name="Cao H."/>
            <person name="Xiong S."/>
            <person name="Wang X."/>
            <person name="Wei L."/>
            <person name="Li C."/>
            <person name="Ma Q."/>
            <person name="Ju M."/>
            <person name="Zhao R."/>
            <person name="Li G."/>
            <person name="Mu C."/>
            <person name="Tian Q."/>
            <person name="Mei H."/>
            <person name="Zhang T."/>
            <person name="Gao T."/>
            <person name="Zhang H."/>
        </authorList>
    </citation>
    <scope>NUCLEOTIDE SEQUENCE</scope>
    <source>
        <strain evidence="5">KEN8</strain>
    </source>
</reference>
<dbReference type="Pfam" id="PF00201">
    <property type="entry name" value="UDPGT"/>
    <property type="match status" value="1"/>
</dbReference>
<proteinExistence type="inferred from homology"/>
<comment type="similarity">
    <text evidence="1 3">Belongs to the UDP-glycosyltransferase family.</text>
</comment>